<organism evidence="1 2">
    <name type="scientific">Hibiscus sabdariffa</name>
    <name type="common">roselle</name>
    <dbReference type="NCBI Taxonomy" id="183260"/>
    <lineage>
        <taxon>Eukaryota</taxon>
        <taxon>Viridiplantae</taxon>
        <taxon>Streptophyta</taxon>
        <taxon>Embryophyta</taxon>
        <taxon>Tracheophyta</taxon>
        <taxon>Spermatophyta</taxon>
        <taxon>Magnoliopsida</taxon>
        <taxon>eudicotyledons</taxon>
        <taxon>Gunneridae</taxon>
        <taxon>Pentapetalae</taxon>
        <taxon>rosids</taxon>
        <taxon>malvids</taxon>
        <taxon>Malvales</taxon>
        <taxon>Malvaceae</taxon>
        <taxon>Malvoideae</taxon>
        <taxon>Hibiscus</taxon>
    </lineage>
</organism>
<reference evidence="1 2" key="1">
    <citation type="journal article" date="2024" name="G3 (Bethesda)">
        <title>Genome assembly of Hibiscus sabdariffa L. provides insights into metabolisms of medicinal natural products.</title>
        <authorList>
            <person name="Kim T."/>
        </authorList>
    </citation>
    <scope>NUCLEOTIDE SEQUENCE [LARGE SCALE GENOMIC DNA]</scope>
    <source>
        <strain evidence="1">TK-2024</strain>
        <tissue evidence="1">Old leaves</tissue>
    </source>
</reference>
<keyword evidence="2" id="KW-1185">Reference proteome</keyword>
<gene>
    <name evidence="1" type="ORF">V6N12_068933</name>
</gene>
<evidence type="ECO:0000313" key="2">
    <source>
        <dbReference type="Proteomes" id="UP001472677"/>
    </source>
</evidence>
<sequence length="94" mass="10403">MGNATLVTYRSPTSGSGRELFKDQNGVVVPKILLAWLGRHRRDGCVVFLQVTVLGLAACNNVRRGGPMVSIDVTIIASDDAYDNPWFIVWQWLV</sequence>
<dbReference type="EMBL" id="JBBPBM010000059">
    <property type="protein sequence ID" value="KAK8516325.1"/>
    <property type="molecule type" value="Genomic_DNA"/>
</dbReference>
<comment type="caution">
    <text evidence="1">The sequence shown here is derived from an EMBL/GenBank/DDBJ whole genome shotgun (WGS) entry which is preliminary data.</text>
</comment>
<proteinExistence type="predicted"/>
<name>A0ABR2CA78_9ROSI</name>
<dbReference type="Proteomes" id="UP001472677">
    <property type="component" value="Unassembled WGS sequence"/>
</dbReference>
<protein>
    <submittedName>
        <fullName evidence="1">Uncharacterized protein</fullName>
    </submittedName>
</protein>
<evidence type="ECO:0000313" key="1">
    <source>
        <dbReference type="EMBL" id="KAK8516325.1"/>
    </source>
</evidence>
<accession>A0ABR2CA78</accession>